<gene>
    <name evidence="2" type="ORF">AB675_11753</name>
</gene>
<evidence type="ECO:0000256" key="1">
    <source>
        <dbReference type="SAM" id="MobiDB-lite"/>
    </source>
</evidence>
<name>A0A0N0NJG2_9EURO</name>
<sequence length="259" mass="29584">MKEIQFVNGPTLKSSGSRQLQRSLRSQAVRKGLENRFLRLQRSSSHESKSQSPPLTRESPEKTPPIVIVDELGPEAEQSISLLAFTPYDAWTQETIHFSVYVIWAGFRKLDNFALHFAETILPLAEKHPELRASLLFCASRHRDALTGVRDDHFNRQMLLKSWALREVRQALFSLHGAEYGDALVHSILWLAVNENTACIPVQESDPSPFMPPMQSRHWLKHYGTMQFDCNHWEACKQLIKARGGIHKLKTYGTAWLVG</sequence>
<proteinExistence type="predicted"/>
<dbReference type="AlphaFoldDB" id="A0A0N0NJG2"/>
<dbReference type="EMBL" id="LFJN01000028">
    <property type="protein sequence ID" value="KPI36868.1"/>
    <property type="molecule type" value="Genomic_DNA"/>
</dbReference>
<organism evidence="2 3">
    <name type="scientific">Cyphellophora attinorum</name>
    <dbReference type="NCBI Taxonomy" id="1664694"/>
    <lineage>
        <taxon>Eukaryota</taxon>
        <taxon>Fungi</taxon>
        <taxon>Dikarya</taxon>
        <taxon>Ascomycota</taxon>
        <taxon>Pezizomycotina</taxon>
        <taxon>Eurotiomycetes</taxon>
        <taxon>Chaetothyriomycetidae</taxon>
        <taxon>Chaetothyriales</taxon>
        <taxon>Cyphellophoraceae</taxon>
        <taxon>Cyphellophora</taxon>
    </lineage>
</organism>
<evidence type="ECO:0000313" key="3">
    <source>
        <dbReference type="Proteomes" id="UP000038010"/>
    </source>
</evidence>
<reference evidence="2 3" key="1">
    <citation type="submission" date="2015-06" db="EMBL/GenBank/DDBJ databases">
        <title>Draft genome of the ant-associated black yeast Phialophora attae CBS 131958.</title>
        <authorList>
            <person name="Moreno L.F."/>
            <person name="Stielow B.J."/>
            <person name="de Hoog S."/>
            <person name="Vicente V.A."/>
            <person name="Weiss V.A."/>
            <person name="de Vries M."/>
            <person name="Cruz L.M."/>
            <person name="Souza E.M."/>
        </authorList>
    </citation>
    <scope>NUCLEOTIDE SEQUENCE [LARGE SCALE GENOMIC DNA]</scope>
    <source>
        <strain evidence="2 3">CBS 131958</strain>
    </source>
</reference>
<evidence type="ECO:0000313" key="2">
    <source>
        <dbReference type="EMBL" id="KPI36868.1"/>
    </source>
</evidence>
<dbReference type="RefSeq" id="XP_017996831.1">
    <property type="nucleotide sequence ID" value="XM_018140626.1"/>
</dbReference>
<protein>
    <submittedName>
        <fullName evidence="2">Uncharacterized protein</fullName>
    </submittedName>
</protein>
<accession>A0A0N0NJG2</accession>
<dbReference type="Proteomes" id="UP000038010">
    <property type="component" value="Unassembled WGS sequence"/>
</dbReference>
<dbReference type="GeneID" id="28732507"/>
<feature type="region of interest" description="Disordered" evidence="1">
    <location>
        <begin position="1"/>
        <end position="20"/>
    </location>
</feature>
<dbReference type="VEuPathDB" id="FungiDB:AB675_11753"/>
<keyword evidence="3" id="KW-1185">Reference proteome</keyword>
<comment type="caution">
    <text evidence="2">The sequence shown here is derived from an EMBL/GenBank/DDBJ whole genome shotgun (WGS) entry which is preliminary data.</text>
</comment>
<feature type="region of interest" description="Disordered" evidence="1">
    <location>
        <begin position="37"/>
        <end position="64"/>
    </location>
</feature>